<dbReference type="InterPro" id="IPR036397">
    <property type="entry name" value="RNaseH_sf"/>
</dbReference>
<evidence type="ECO:0000259" key="1">
    <source>
        <dbReference type="Pfam" id="PF13482"/>
    </source>
</evidence>
<organism evidence="2 3">
    <name type="scientific">Candidatus Wolfebacteria bacterium GW2011_GWC1_37_10</name>
    <dbReference type="NCBI Taxonomy" id="1619010"/>
    <lineage>
        <taxon>Bacteria</taxon>
        <taxon>Candidatus Wolfeibacteriota</taxon>
    </lineage>
</organism>
<comment type="caution">
    <text evidence="2">The sequence shown here is derived from an EMBL/GenBank/DDBJ whole genome shotgun (WGS) entry which is preliminary data.</text>
</comment>
<dbReference type="Gene3D" id="3.30.420.10">
    <property type="entry name" value="Ribonuclease H-like superfamily/Ribonuclease H"/>
    <property type="match status" value="1"/>
</dbReference>
<evidence type="ECO:0000313" key="3">
    <source>
        <dbReference type="Proteomes" id="UP000034044"/>
    </source>
</evidence>
<dbReference type="InterPro" id="IPR038720">
    <property type="entry name" value="YprB_RNase_H-like_dom"/>
</dbReference>
<dbReference type="AlphaFoldDB" id="A0A0G0J4J0"/>
<gene>
    <name evidence="2" type="ORF">US36_C0004G0027</name>
</gene>
<feature type="domain" description="YprB ribonuclease H-like" evidence="1">
    <location>
        <begin position="30"/>
        <end position="161"/>
    </location>
</feature>
<dbReference type="Pfam" id="PF13482">
    <property type="entry name" value="RNase_H_2"/>
    <property type="match status" value="1"/>
</dbReference>
<dbReference type="EMBL" id="LBSR01000004">
    <property type="protein sequence ID" value="KKQ23126.1"/>
    <property type="molecule type" value="Genomic_DNA"/>
</dbReference>
<protein>
    <recommendedName>
        <fullName evidence="1">YprB ribonuclease H-like domain-containing protein</fullName>
    </recommendedName>
</protein>
<dbReference type="GO" id="GO:0003676">
    <property type="term" value="F:nucleic acid binding"/>
    <property type="evidence" value="ECO:0007669"/>
    <property type="project" value="InterPro"/>
</dbReference>
<dbReference type="SUPFAM" id="SSF53098">
    <property type="entry name" value="Ribonuclease H-like"/>
    <property type="match status" value="1"/>
</dbReference>
<reference evidence="2 3" key="1">
    <citation type="journal article" date="2015" name="Nature">
        <title>rRNA introns, odd ribosomes, and small enigmatic genomes across a large radiation of phyla.</title>
        <authorList>
            <person name="Brown C.T."/>
            <person name="Hug L.A."/>
            <person name="Thomas B.C."/>
            <person name="Sharon I."/>
            <person name="Castelle C.J."/>
            <person name="Singh A."/>
            <person name="Wilkins M.J."/>
            <person name="Williams K.H."/>
            <person name="Banfield J.F."/>
        </authorList>
    </citation>
    <scope>NUCLEOTIDE SEQUENCE [LARGE SCALE GENOMIC DNA]</scope>
</reference>
<proteinExistence type="predicted"/>
<accession>A0A0G0J4J0</accession>
<evidence type="ECO:0000313" key="2">
    <source>
        <dbReference type="EMBL" id="KKQ23126.1"/>
    </source>
</evidence>
<dbReference type="InterPro" id="IPR012337">
    <property type="entry name" value="RNaseH-like_sf"/>
</dbReference>
<dbReference type="Proteomes" id="UP000034044">
    <property type="component" value="Unassembled WGS sequence"/>
</dbReference>
<sequence length="190" mass="21834">MNKEKDKIVIDIETKNTFFEVGSDNFSALEISLVGLYSYNRGEYLHFFEDELEKVAEFLKNAGLIIGFSISRFDLPVLKNYFSKISGFEDFDIFTVPRFDLLDEIEFSMGRRIGLDMLARHNLGIGKNGLSLDAPILFREGKMEELKNYCLNDVKITKDLYELSKRQGYLTVPQKNSAESLRVDICPALF</sequence>
<name>A0A0G0J4J0_9BACT</name>